<dbReference type="SMART" id="SM00387">
    <property type="entry name" value="HATPase_c"/>
    <property type="match status" value="1"/>
</dbReference>
<dbReference type="InterPro" id="IPR004358">
    <property type="entry name" value="Sig_transdc_His_kin-like_C"/>
</dbReference>
<dbReference type="CDD" id="cd19920">
    <property type="entry name" value="REC_PA4781-like"/>
    <property type="match status" value="1"/>
</dbReference>
<dbReference type="SUPFAM" id="SSF47384">
    <property type="entry name" value="Homodimeric domain of signal transducing histidine kinase"/>
    <property type="match status" value="1"/>
</dbReference>
<sequence>MKTSLTGLILIVDDTPTNLDVISETLSDAGFDVAIATSGERALQQLERRSADLILLDVMMPGMNGFETCQHLKTNPKTCDIPVIFMTALSDADSKVQALEIGAVDYITKPFQEKEVLARVKTHLQLRRLTQSLENQVAEKTAQLQASQIQIIQTEKMSALGQLVAGVAHEINNPVGFINGNLSHAEEYIKDILHLLGLYQQHYSQPVAEIQEQLDEIDLDYLREDLPKLIESMQTGIDRIRDISISLRTFSRSDSDRPVLFNIHEGINSTILILKHRLRSNDTRPAIAIIKEYGDLPQIECYAGQLNQVFMNLLANAIDALDELNQSQNTQNINTNLNQIIIKTELTNENESAVVRIQDTGIGMTHEVKNRIFKHSFTTKEVGKGTGLGLAIAYSIVVDKHLGTLEVNSNIGQGTEFVITIPIQAATI</sequence>
<dbReference type="EMBL" id="JTCM02000020">
    <property type="protein sequence ID" value="NEU73228.1"/>
    <property type="molecule type" value="Genomic_DNA"/>
</dbReference>
<accession>A0A846H8E4</accession>
<dbReference type="Gene3D" id="3.30.565.10">
    <property type="entry name" value="Histidine kinase-like ATPase, C-terminal domain"/>
    <property type="match status" value="1"/>
</dbReference>
<organism evidence="9 10">
    <name type="scientific">Hassallia byssoidea VB512170</name>
    <dbReference type="NCBI Taxonomy" id="1304833"/>
    <lineage>
        <taxon>Bacteria</taxon>
        <taxon>Bacillati</taxon>
        <taxon>Cyanobacteriota</taxon>
        <taxon>Cyanophyceae</taxon>
        <taxon>Nostocales</taxon>
        <taxon>Tolypothrichaceae</taxon>
        <taxon>Hassallia</taxon>
    </lineage>
</organism>
<feature type="domain" description="Histidine kinase" evidence="7">
    <location>
        <begin position="166"/>
        <end position="425"/>
    </location>
</feature>
<keyword evidence="10" id="KW-1185">Reference proteome</keyword>
<dbReference type="InterPro" id="IPR036890">
    <property type="entry name" value="HATPase_C_sf"/>
</dbReference>
<keyword evidence="4 9" id="KW-0418">Kinase</keyword>
<dbReference type="InterPro" id="IPR001789">
    <property type="entry name" value="Sig_transdc_resp-reg_receiver"/>
</dbReference>
<name>A0A846H8E4_9CYAN</name>
<dbReference type="SMART" id="SM00388">
    <property type="entry name" value="HisKA"/>
    <property type="match status" value="1"/>
</dbReference>
<evidence type="ECO:0000256" key="1">
    <source>
        <dbReference type="ARBA" id="ARBA00000085"/>
    </source>
</evidence>
<keyword evidence="4 9" id="KW-0808">Transferase</keyword>
<feature type="domain" description="Response regulatory" evidence="8">
    <location>
        <begin position="8"/>
        <end position="124"/>
    </location>
</feature>
<dbReference type="SMART" id="SM00448">
    <property type="entry name" value="REC"/>
    <property type="match status" value="1"/>
</dbReference>
<gene>
    <name evidence="9" type="ORF">PI95_011800</name>
</gene>
<keyword evidence="3 6" id="KW-0597">Phosphoprotein</keyword>
<dbReference type="Pfam" id="PF00072">
    <property type="entry name" value="Response_reg"/>
    <property type="match status" value="1"/>
</dbReference>
<dbReference type="GO" id="GO:0000155">
    <property type="term" value="F:phosphorelay sensor kinase activity"/>
    <property type="evidence" value="ECO:0007669"/>
    <property type="project" value="InterPro"/>
</dbReference>
<evidence type="ECO:0000313" key="9">
    <source>
        <dbReference type="EMBL" id="NEU73228.1"/>
    </source>
</evidence>
<comment type="caution">
    <text evidence="9">The sequence shown here is derived from an EMBL/GenBank/DDBJ whole genome shotgun (WGS) entry which is preliminary data.</text>
</comment>
<dbReference type="CDD" id="cd00082">
    <property type="entry name" value="HisKA"/>
    <property type="match status" value="1"/>
</dbReference>
<evidence type="ECO:0000256" key="2">
    <source>
        <dbReference type="ARBA" id="ARBA00012438"/>
    </source>
</evidence>
<dbReference type="SUPFAM" id="SSF55874">
    <property type="entry name" value="ATPase domain of HSP90 chaperone/DNA topoisomerase II/histidine kinase"/>
    <property type="match status" value="1"/>
</dbReference>
<evidence type="ECO:0000256" key="6">
    <source>
        <dbReference type="PROSITE-ProRule" id="PRU00169"/>
    </source>
</evidence>
<dbReference type="RefSeq" id="WP_039743096.1">
    <property type="nucleotide sequence ID" value="NZ_JTCM02000020.1"/>
</dbReference>
<dbReference type="EC" id="2.7.13.3" evidence="2"/>
<dbReference type="InterPro" id="IPR005467">
    <property type="entry name" value="His_kinase_dom"/>
</dbReference>
<evidence type="ECO:0000313" key="10">
    <source>
        <dbReference type="Proteomes" id="UP000031549"/>
    </source>
</evidence>
<feature type="modified residue" description="4-aspartylphosphate" evidence="6">
    <location>
        <position position="57"/>
    </location>
</feature>
<evidence type="ECO:0000259" key="7">
    <source>
        <dbReference type="PROSITE" id="PS50109"/>
    </source>
</evidence>
<protein>
    <recommendedName>
        <fullName evidence="2">histidine kinase</fullName>
        <ecNumber evidence="2">2.7.13.3</ecNumber>
    </recommendedName>
</protein>
<dbReference type="PROSITE" id="PS50110">
    <property type="entry name" value="RESPONSE_REGULATORY"/>
    <property type="match status" value="1"/>
</dbReference>
<dbReference type="Pfam" id="PF02518">
    <property type="entry name" value="HATPase_c"/>
    <property type="match status" value="1"/>
</dbReference>
<dbReference type="InterPro" id="IPR036097">
    <property type="entry name" value="HisK_dim/P_sf"/>
</dbReference>
<comment type="catalytic activity">
    <reaction evidence="1">
        <text>ATP + protein L-histidine = ADP + protein N-phospho-L-histidine.</text>
        <dbReference type="EC" id="2.7.13.3"/>
    </reaction>
</comment>
<dbReference type="PROSITE" id="PS50109">
    <property type="entry name" value="HIS_KIN"/>
    <property type="match status" value="1"/>
</dbReference>
<evidence type="ECO:0000259" key="8">
    <source>
        <dbReference type="PROSITE" id="PS50110"/>
    </source>
</evidence>
<dbReference type="Proteomes" id="UP000031549">
    <property type="component" value="Unassembled WGS sequence"/>
</dbReference>
<proteinExistence type="predicted"/>
<dbReference type="PRINTS" id="PR00344">
    <property type="entry name" value="BCTRLSENSOR"/>
</dbReference>
<dbReference type="SUPFAM" id="SSF52172">
    <property type="entry name" value="CheY-like"/>
    <property type="match status" value="1"/>
</dbReference>
<dbReference type="InterPro" id="IPR011006">
    <property type="entry name" value="CheY-like_superfamily"/>
</dbReference>
<dbReference type="InterPro" id="IPR003661">
    <property type="entry name" value="HisK_dim/P_dom"/>
</dbReference>
<evidence type="ECO:0000256" key="3">
    <source>
        <dbReference type="ARBA" id="ARBA00022553"/>
    </source>
</evidence>
<dbReference type="InterPro" id="IPR003594">
    <property type="entry name" value="HATPase_dom"/>
</dbReference>
<dbReference type="PANTHER" id="PTHR43065">
    <property type="entry name" value="SENSOR HISTIDINE KINASE"/>
    <property type="match status" value="1"/>
</dbReference>
<evidence type="ECO:0000256" key="4">
    <source>
        <dbReference type="ARBA" id="ARBA00022777"/>
    </source>
</evidence>
<keyword evidence="5" id="KW-0902">Two-component regulatory system</keyword>
<evidence type="ECO:0000256" key="5">
    <source>
        <dbReference type="ARBA" id="ARBA00023012"/>
    </source>
</evidence>
<reference evidence="9 10" key="1">
    <citation type="journal article" date="2015" name="Genome Announc.">
        <title>Draft Genome Sequence of Cyanobacterium Hassallia byssoidea Strain VB512170, Isolated from Monuments in India.</title>
        <authorList>
            <person name="Singh D."/>
            <person name="Chandrababunaidu M.M."/>
            <person name="Panda A."/>
            <person name="Sen D."/>
            <person name="Bhattacharyya S."/>
            <person name="Adhikary S.P."/>
            <person name="Tripathy S."/>
        </authorList>
    </citation>
    <scope>NUCLEOTIDE SEQUENCE [LARGE SCALE GENOMIC DNA]</scope>
    <source>
        <strain evidence="9 10">VB512170</strain>
    </source>
</reference>
<dbReference type="Gene3D" id="3.40.50.2300">
    <property type="match status" value="1"/>
</dbReference>
<dbReference type="PANTHER" id="PTHR43065:SF50">
    <property type="entry name" value="HISTIDINE KINASE"/>
    <property type="match status" value="1"/>
</dbReference>
<dbReference type="AlphaFoldDB" id="A0A846H8E4"/>
<dbReference type="Gene3D" id="1.10.287.130">
    <property type="match status" value="1"/>
</dbReference>